<dbReference type="InterPro" id="IPR027469">
    <property type="entry name" value="Cation_efflux_TMD_sf"/>
</dbReference>
<name>A0A8D2J026_VARKO</name>
<evidence type="ECO:0000256" key="5">
    <source>
        <dbReference type="ARBA" id="ARBA00022989"/>
    </source>
</evidence>
<feature type="transmembrane region" description="Helical" evidence="8">
    <location>
        <begin position="92"/>
        <end position="113"/>
    </location>
</feature>
<keyword evidence="4" id="KW-0862">Zinc</keyword>
<keyword evidence="3 8" id="KW-0812">Transmembrane</keyword>
<dbReference type="GO" id="GO:0019855">
    <property type="term" value="F:calcium channel inhibitor activity"/>
    <property type="evidence" value="ECO:0007669"/>
    <property type="project" value="TreeGrafter"/>
</dbReference>
<evidence type="ECO:0000256" key="4">
    <source>
        <dbReference type="ARBA" id="ARBA00022833"/>
    </source>
</evidence>
<reference evidence="10" key="1">
    <citation type="submission" date="2025-08" db="UniProtKB">
        <authorList>
            <consortium name="Ensembl"/>
        </authorList>
    </citation>
    <scope>IDENTIFICATION</scope>
</reference>
<evidence type="ECO:0000256" key="6">
    <source>
        <dbReference type="ARBA" id="ARBA00023136"/>
    </source>
</evidence>
<proteinExistence type="inferred from homology"/>
<evidence type="ECO:0000313" key="11">
    <source>
        <dbReference type="Proteomes" id="UP000694545"/>
    </source>
</evidence>
<evidence type="ECO:0000256" key="1">
    <source>
        <dbReference type="ARBA" id="ARBA00004141"/>
    </source>
</evidence>
<reference evidence="10" key="2">
    <citation type="submission" date="2025-09" db="UniProtKB">
        <authorList>
            <consortium name="Ensembl"/>
        </authorList>
    </citation>
    <scope>IDENTIFICATION</scope>
</reference>
<dbReference type="InterPro" id="IPR058533">
    <property type="entry name" value="Cation_efflux_TM"/>
</dbReference>
<feature type="transmembrane region" description="Helical" evidence="8">
    <location>
        <begin position="125"/>
        <end position="144"/>
    </location>
</feature>
<comment type="subcellular location">
    <subcellularLocation>
        <location evidence="1">Membrane</location>
        <topology evidence="1">Multi-pass membrane protein</topology>
    </subcellularLocation>
</comment>
<dbReference type="GO" id="GO:0005783">
    <property type="term" value="C:endoplasmic reticulum"/>
    <property type="evidence" value="ECO:0007669"/>
    <property type="project" value="TreeGrafter"/>
</dbReference>
<dbReference type="PANTHER" id="PTHR45820">
    <property type="entry name" value="FI23527P1"/>
    <property type="match status" value="1"/>
</dbReference>
<protein>
    <recommendedName>
        <fullName evidence="9">Cation efflux protein transmembrane domain-containing protein</fullName>
    </recommendedName>
</protein>
<accession>A0A8D2J026</accession>
<evidence type="ECO:0000313" key="10">
    <source>
        <dbReference type="Ensembl" id="ENSVKKP00000001839.1"/>
    </source>
</evidence>
<feature type="region of interest" description="Disordered" evidence="7">
    <location>
        <begin position="220"/>
        <end position="244"/>
    </location>
</feature>
<dbReference type="GO" id="GO:0005385">
    <property type="term" value="F:zinc ion transmembrane transporter activity"/>
    <property type="evidence" value="ECO:0007669"/>
    <property type="project" value="TreeGrafter"/>
</dbReference>
<evidence type="ECO:0000259" key="9">
    <source>
        <dbReference type="Pfam" id="PF01545"/>
    </source>
</evidence>
<comment type="similarity">
    <text evidence="2">Belongs to the cation diffusion facilitator (CDF) transporter (TC 2.A.4) family. SLC30A subfamily.</text>
</comment>
<feature type="transmembrane region" description="Helical" evidence="8">
    <location>
        <begin position="20"/>
        <end position="39"/>
    </location>
</feature>
<dbReference type="SUPFAM" id="SSF161111">
    <property type="entry name" value="Cation efflux protein transmembrane domain-like"/>
    <property type="match status" value="1"/>
</dbReference>
<dbReference type="Pfam" id="PF01545">
    <property type="entry name" value="Cation_efflux"/>
    <property type="match status" value="1"/>
</dbReference>
<dbReference type="Ensembl" id="ENSVKKT00000001902.1">
    <property type="protein sequence ID" value="ENSVKKP00000001839.1"/>
    <property type="gene ID" value="ENSVKKG00000001159.1"/>
</dbReference>
<dbReference type="GO" id="GO:0010312">
    <property type="term" value="P:detoxification of zinc ion"/>
    <property type="evidence" value="ECO:0007669"/>
    <property type="project" value="TreeGrafter"/>
</dbReference>
<dbReference type="Proteomes" id="UP000694545">
    <property type="component" value="Unplaced"/>
</dbReference>
<feature type="region of interest" description="Disordered" evidence="7">
    <location>
        <begin position="155"/>
        <end position="184"/>
    </location>
</feature>
<organism evidence="10 11">
    <name type="scientific">Varanus komodoensis</name>
    <name type="common">Komodo dragon</name>
    <dbReference type="NCBI Taxonomy" id="61221"/>
    <lineage>
        <taxon>Eukaryota</taxon>
        <taxon>Metazoa</taxon>
        <taxon>Chordata</taxon>
        <taxon>Craniata</taxon>
        <taxon>Vertebrata</taxon>
        <taxon>Euteleostomi</taxon>
        <taxon>Lepidosauria</taxon>
        <taxon>Squamata</taxon>
        <taxon>Bifurcata</taxon>
        <taxon>Unidentata</taxon>
        <taxon>Episquamata</taxon>
        <taxon>Toxicofera</taxon>
        <taxon>Anguimorpha</taxon>
        <taxon>Paleoanguimorpha</taxon>
        <taxon>Varanoidea</taxon>
        <taxon>Varanidae</taxon>
        <taxon>Varanus</taxon>
    </lineage>
</organism>
<dbReference type="GO" id="GO:0016020">
    <property type="term" value="C:membrane"/>
    <property type="evidence" value="ECO:0007669"/>
    <property type="project" value="UniProtKB-SubCell"/>
</dbReference>
<keyword evidence="6 8" id="KW-0472">Membrane</keyword>
<evidence type="ECO:0000256" key="2">
    <source>
        <dbReference type="ARBA" id="ARBA00008873"/>
    </source>
</evidence>
<keyword evidence="5 8" id="KW-1133">Transmembrane helix</keyword>
<dbReference type="Gene3D" id="1.20.1510.10">
    <property type="entry name" value="Cation efflux protein transmembrane domain"/>
    <property type="match status" value="1"/>
</dbReference>
<sequence>MGAWPAKTSRAEGRSWPPWLLGSAGWPAGQLCLSAGLFLGEVAASRATGSLLLLSCAYHTLAGALALGTALVDARLAAGKPPGGRNTFGWARAQTAGTLVSAVFLSTLCLALVPEALRRAAEPRATQHVLVLMGIGAVGIPVHLARAGLKALRAGSSAQEMEGESASGACPVEERGWAPDSEGPLTTSEESALCSRVLLPACLHWKRCSPLSSADLLGNGSPASRRPWVEDSPEEGAPSRAEEHGPWGTPCCGWVTVCVGPLAVLLYSFALQLLCPGHAACSGRCPGSPCPEAAACVRAPPWLLHLDPALAVALAGALLRAAWPALRGSALVLLQAVPEELDLQRLAGQLRATEGVAALLELCVWQLDGPGSWVATAHVACPDVAACAEVVRRVRRVLWEHGIHRSTVQPDLGGSPMSASVRTSPPFCEAQQGFLPSHRSNITPQMFGQGNPPPPKASAIPPTALSSLSFLPSKTPSCFLFSHTLSNGFQTPASAELFFIPREISPCLRRSSSNSLP</sequence>
<evidence type="ECO:0000256" key="8">
    <source>
        <dbReference type="SAM" id="Phobius"/>
    </source>
</evidence>
<feature type="transmembrane region" description="Helical" evidence="8">
    <location>
        <begin position="51"/>
        <end position="72"/>
    </location>
</feature>
<dbReference type="GO" id="GO:0005794">
    <property type="term" value="C:Golgi apparatus"/>
    <property type="evidence" value="ECO:0007669"/>
    <property type="project" value="TreeGrafter"/>
</dbReference>
<dbReference type="PANTHER" id="PTHR45820:SF1">
    <property type="entry name" value="PROTON-COUPLED ZINC ANTIPORTER SLC30A1"/>
    <property type="match status" value="1"/>
</dbReference>
<dbReference type="AlphaFoldDB" id="A0A8D2J026"/>
<evidence type="ECO:0000256" key="3">
    <source>
        <dbReference type="ARBA" id="ARBA00022692"/>
    </source>
</evidence>
<evidence type="ECO:0000256" key="7">
    <source>
        <dbReference type="SAM" id="MobiDB-lite"/>
    </source>
</evidence>
<dbReference type="GO" id="GO:0006882">
    <property type="term" value="P:intracellular zinc ion homeostasis"/>
    <property type="evidence" value="ECO:0007669"/>
    <property type="project" value="TreeGrafter"/>
</dbReference>
<keyword evidence="11" id="KW-1185">Reference proteome</keyword>
<feature type="domain" description="Cation efflux protein transmembrane" evidence="9">
    <location>
        <begin position="32"/>
        <end position="145"/>
    </location>
</feature>